<reference evidence="2 3" key="1">
    <citation type="submission" date="2018-06" db="EMBL/GenBank/DDBJ databases">
        <title>Actinomadura craniellae sp. nov. isolated from marine sponge Craniella sp.</title>
        <authorList>
            <person name="Li L."/>
            <person name="Xu Q.H."/>
            <person name="Lin H.W."/>
            <person name="Lu Y.H."/>
        </authorList>
    </citation>
    <scope>NUCLEOTIDE SEQUENCE [LARGE SCALE GENOMIC DNA]</scope>
    <source>
        <strain evidence="2 3">LHW63021</strain>
    </source>
</reference>
<evidence type="ECO:0000256" key="1">
    <source>
        <dbReference type="SAM" id="MobiDB-lite"/>
    </source>
</evidence>
<organism evidence="2 3">
    <name type="scientific">Actinomadura craniellae</name>
    <dbReference type="NCBI Taxonomy" id="2231787"/>
    <lineage>
        <taxon>Bacteria</taxon>
        <taxon>Bacillati</taxon>
        <taxon>Actinomycetota</taxon>
        <taxon>Actinomycetes</taxon>
        <taxon>Streptosporangiales</taxon>
        <taxon>Thermomonosporaceae</taxon>
        <taxon>Actinomadura</taxon>
    </lineage>
</organism>
<feature type="compositionally biased region" description="Basic and acidic residues" evidence="1">
    <location>
        <begin position="24"/>
        <end position="35"/>
    </location>
</feature>
<dbReference type="Proteomes" id="UP000251891">
    <property type="component" value="Unassembled WGS sequence"/>
</dbReference>
<sequence length="77" mass="8744">MTGPAKPAAPRPKRPRAPRKSTRKSPEQKRPDDRPVPIAPEYHLDTGLAEYGTWVRLFTEAVPLPDPGTFRRGRIWT</sequence>
<evidence type="ECO:0000313" key="2">
    <source>
        <dbReference type="EMBL" id="RAY11558.1"/>
    </source>
</evidence>
<dbReference type="AlphaFoldDB" id="A0A365GXR8"/>
<accession>A0A365GXR8</accession>
<name>A0A365GXR8_9ACTN</name>
<feature type="compositionally biased region" description="Basic residues" evidence="1">
    <location>
        <begin position="11"/>
        <end position="23"/>
    </location>
</feature>
<evidence type="ECO:0000313" key="3">
    <source>
        <dbReference type="Proteomes" id="UP000251891"/>
    </source>
</evidence>
<feature type="region of interest" description="Disordered" evidence="1">
    <location>
        <begin position="1"/>
        <end position="41"/>
    </location>
</feature>
<gene>
    <name evidence="2" type="ORF">DPM19_30110</name>
</gene>
<dbReference type="RefSeq" id="WP_111871464.1">
    <property type="nucleotide sequence ID" value="NZ_QLYX01000018.1"/>
</dbReference>
<protein>
    <submittedName>
        <fullName evidence="2">Uncharacterized protein</fullName>
    </submittedName>
</protein>
<proteinExistence type="predicted"/>
<keyword evidence="3" id="KW-1185">Reference proteome</keyword>
<dbReference type="EMBL" id="QLYX01000018">
    <property type="protein sequence ID" value="RAY11558.1"/>
    <property type="molecule type" value="Genomic_DNA"/>
</dbReference>
<comment type="caution">
    <text evidence="2">The sequence shown here is derived from an EMBL/GenBank/DDBJ whole genome shotgun (WGS) entry which is preliminary data.</text>
</comment>